<sequence>MADKKISALDAVTSTVAADLAHVITNVSTTPVNKKITVGNLFS</sequence>
<reference evidence="1" key="1">
    <citation type="submission" date="2018-05" db="EMBL/GenBank/DDBJ databases">
        <authorList>
            <person name="Lanie J.A."/>
            <person name="Ng W.-L."/>
            <person name="Kazmierczak K.M."/>
            <person name="Andrzejewski T.M."/>
            <person name="Davidsen T.M."/>
            <person name="Wayne K.J."/>
            <person name="Tettelin H."/>
            <person name="Glass J.I."/>
            <person name="Rusch D."/>
            <person name="Podicherti R."/>
            <person name="Tsui H.-C.T."/>
            <person name="Winkler M.E."/>
        </authorList>
    </citation>
    <scope>NUCLEOTIDE SEQUENCE</scope>
</reference>
<dbReference type="EMBL" id="UINC01199266">
    <property type="protein sequence ID" value="SVE17610.1"/>
    <property type="molecule type" value="Genomic_DNA"/>
</dbReference>
<dbReference type="AlphaFoldDB" id="A0A383BCU2"/>
<organism evidence="1">
    <name type="scientific">marine metagenome</name>
    <dbReference type="NCBI Taxonomy" id="408172"/>
    <lineage>
        <taxon>unclassified sequences</taxon>
        <taxon>metagenomes</taxon>
        <taxon>ecological metagenomes</taxon>
    </lineage>
</organism>
<proteinExistence type="predicted"/>
<feature type="non-terminal residue" evidence="1">
    <location>
        <position position="43"/>
    </location>
</feature>
<gene>
    <name evidence="1" type="ORF">METZ01_LOCUS470464</name>
</gene>
<name>A0A383BCU2_9ZZZZ</name>
<evidence type="ECO:0000313" key="1">
    <source>
        <dbReference type="EMBL" id="SVE17610.1"/>
    </source>
</evidence>
<protein>
    <submittedName>
        <fullName evidence="1">Uncharacterized protein</fullName>
    </submittedName>
</protein>
<accession>A0A383BCU2</accession>